<dbReference type="EMBL" id="BK015562">
    <property type="protein sequence ID" value="DAE13017.1"/>
    <property type="molecule type" value="Genomic_DNA"/>
</dbReference>
<sequence>MVELAKTDLDKYHFVFKRYISKIKSAYYHAYYNKKTGRQFRRYLA</sequence>
<reference evidence="1" key="1">
    <citation type="journal article" date="2021" name="Proc. Natl. Acad. Sci. U.S.A.">
        <title>A Catalog of Tens of Thousands of Viruses from Human Metagenomes Reveals Hidden Associations with Chronic Diseases.</title>
        <authorList>
            <person name="Tisza M.J."/>
            <person name="Buck C.B."/>
        </authorList>
    </citation>
    <scope>NUCLEOTIDE SEQUENCE</scope>
    <source>
        <strain evidence="1">Ct4vg1</strain>
    </source>
</reference>
<proteinExistence type="predicted"/>
<protein>
    <submittedName>
        <fullName evidence="1">Uncharacterized protein</fullName>
    </submittedName>
</protein>
<accession>A0A8S5Q2G5</accession>
<organism evidence="1">
    <name type="scientific">Myoviridae sp. ct4vg1</name>
    <dbReference type="NCBI Taxonomy" id="2825033"/>
    <lineage>
        <taxon>Viruses</taxon>
        <taxon>Duplodnaviria</taxon>
        <taxon>Heunggongvirae</taxon>
        <taxon>Uroviricota</taxon>
        <taxon>Caudoviricetes</taxon>
    </lineage>
</organism>
<evidence type="ECO:0000313" key="1">
    <source>
        <dbReference type="EMBL" id="DAE13017.1"/>
    </source>
</evidence>
<name>A0A8S5Q2G5_9CAUD</name>